<protein>
    <submittedName>
        <fullName evidence="1">Uncharacterized protein</fullName>
    </submittedName>
</protein>
<name>A0A9J6FR28_HAELO</name>
<evidence type="ECO:0000313" key="2">
    <source>
        <dbReference type="Proteomes" id="UP000821853"/>
    </source>
</evidence>
<evidence type="ECO:0000313" key="1">
    <source>
        <dbReference type="EMBL" id="KAH9365557.1"/>
    </source>
</evidence>
<proteinExistence type="predicted"/>
<keyword evidence="2" id="KW-1185">Reference proteome</keyword>
<comment type="caution">
    <text evidence="1">The sequence shown here is derived from an EMBL/GenBank/DDBJ whole genome shotgun (WGS) entry which is preliminary data.</text>
</comment>
<dbReference type="OrthoDB" id="6490365at2759"/>
<dbReference type="Proteomes" id="UP000821853">
    <property type="component" value="Unassembled WGS sequence"/>
</dbReference>
<reference evidence="1 2" key="1">
    <citation type="journal article" date="2020" name="Cell">
        <title>Large-Scale Comparative Analyses of Tick Genomes Elucidate Their Genetic Diversity and Vector Capacities.</title>
        <authorList>
            <consortium name="Tick Genome and Microbiome Consortium (TIGMIC)"/>
            <person name="Jia N."/>
            <person name="Wang J."/>
            <person name="Shi W."/>
            <person name="Du L."/>
            <person name="Sun Y."/>
            <person name="Zhan W."/>
            <person name="Jiang J.F."/>
            <person name="Wang Q."/>
            <person name="Zhang B."/>
            <person name="Ji P."/>
            <person name="Bell-Sakyi L."/>
            <person name="Cui X.M."/>
            <person name="Yuan T.T."/>
            <person name="Jiang B.G."/>
            <person name="Yang W.F."/>
            <person name="Lam T.T."/>
            <person name="Chang Q.C."/>
            <person name="Ding S.J."/>
            <person name="Wang X.J."/>
            <person name="Zhu J.G."/>
            <person name="Ruan X.D."/>
            <person name="Zhao L."/>
            <person name="Wei J.T."/>
            <person name="Ye R.Z."/>
            <person name="Que T.C."/>
            <person name="Du C.H."/>
            <person name="Zhou Y.H."/>
            <person name="Cheng J.X."/>
            <person name="Dai P.F."/>
            <person name="Guo W.B."/>
            <person name="Han X.H."/>
            <person name="Huang E.J."/>
            <person name="Li L.F."/>
            <person name="Wei W."/>
            <person name="Gao Y.C."/>
            <person name="Liu J.Z."/>
            <person name="Shao H.Z."/>
            <person name="Wang X."/>
            <person name="Wang C.C."/>
            <person name="Yang T.C."/>
            <person name="Huo Q.B."/>
            <person name="Li W."/>
            <person name="Chen H.Y."/>
            <person name="Chen S.E."/>
            <person name="Zhou L.G."/>
            <person name="Ni X.B."/>
            <person name="Tian J.H."/>
            <person name="Sheng Y."/>
            <person name="Liu T."/>
            <person name="Pan Y.S."/>
            <person name="Xia L.Y."/>
            <person name="Li J."/>
            <person name="Zhao F."/>
            <person name="Cao W.C."/>
        </authorList>
    </citation>
    <scope>NUCLEOTIDE SEQUENCE [LARGE SCALE GENOMIC DNA]</scope>
    <source>
        <strain evidence="1">HaeL-2018</strain>
    </source>
</reference>
<dbReference type="EMBL" id="JABSTR010000003">
    <property type="protein sequence ID" value="KAH9365557.1"/>
    <property type="molecule type" value="Genomic_DNA"/>
</dbReference>
<dbReference type="AlphaFoldDB" id="A0A9J6FR28"/>
<organism evidence="1 2">
    <name type="scientific">Haemaphysalis longicornis</name>
    <name type="common">Bush tick</name>
    <dbReference type="NCBI Taxonomy" id="44386"/>
    <lineage>
        <taxon>Eukaryota</taxon>
        <taxon>Metazoa</taxon>
        <taxon>Ecdysozoa</taxon>
        <taxon>Arthropoda</taxon>
        <taxon>Chelicerata</taxon>
        <taxon>Arachnida</taxon>
        <taxon>Acari</taxon>
        <taxon>Parasitiformes</taxon>
        <taxon>Ixodida</taxon>
        <taxon>Ixodoidea</taxon>
        <taxon>Ixodidae</taxon>
        <taxon>Haemaphysalinae</taxon>
        <taxon>Haemaphysalis</taxon>
    </lineage>
</organism>
<accession>A0A9J6FR28</accession>
<gene>
    <name evidence="1" type="ORF">HPB48_010443</name>
</gene>
<dbReference type="VEuPathDB" id="VectorBase:HLOH_051825"/>
<sequence length="60" mass="7331">MIRRRLRSIESVHDFLRITGVVRKRVTCYRRKDGRVQLSDLNADSWRAIRRYLKLEDVKE</sequence>